<dbReference type="SMART" id="SM00326">
    <property type="entry name" value="SH3"/>
    <property type="match status" value="1"/>
</dbReference>
<keyword evidence="4" id="KW-0812">Transmembrane</keyword>
<sequence>KGNNRESSLESLRTKCHSDVYNGAPGNCVDGNDNELRTCGYQRVEDWCKYCQYAIDYQDTCESIGVRMGKDAGGPTDSPSVDSSSDDDDGDAVADDHNDTNKNLIAALDKQSRQERLFRIVAIVLSVAVGIFLLFLTIAIATGHGIGNGEARRKLFPNRGDSALTLGSGGSNGEQASEKTVDFVDCFIANAGKPRQVVRHFFARREDEISLQQGDIVTLQMAFDDGWVVGKNLTTGGEGTFPLMCVMESVPAAVPAQWSVLPESKAASSEIIRPPGKAATSRRESPHASLLGSMSLPASLDGPPSLANNASRISNLSGTGRQGTRSARMDVSGNEPVGRQGSSPRTLLGRLLDAFVGTSAGGLRSSSDSSNEQPGFFRRMAPFGGRDKQDTLPSPPPKDGRPHSFNVKHVVHVGLASPNYPRPGDLNISVPTFPSSANGPSLNGYPVMTGSGSQNYAPATAAAATSAVATARVDDDTQMPSSQNFVRAPNFGYGDFAPPEAVHSANLGNSSVDTYQTAEQFGASMAGMHAATTTARNPS</sequence>
<feature type="compositionally biased region" description="Acidic residues" evidence="3">
    <location>
        <begin position="84"/>
        <end position="93"/>
    </location>
</feature>
<feature type="region of interest" description="Disordered" evidence="3">
    <location>
        <begin position="264"/>
        <end position="345"/>
    </location>
</feature>
<dbReference type="Gene3D" id="2.30.30.40">
    <property type="entry name" value="SH3 Domains"/>
    <property type="match status" value="1"/>
</dbReference>
<evidence type="ECO:0000256" key="3">
    <source>
        <dbReference type="SAM" id="MobiDB-lite"/>
    </source>
</evidence>
<feature type="non-terminal residue" evidence="6">
    <location>
        <position position="1"/>
    </location>
</feature>
<dbReference type="OrthoDB" id="5340910at2759"/>
<proteinExistence type="predicted"/>
<keyword evidence="4" id="KW-0472">Membrane</keyword>
<feature type="domain" description="SH3" evidence="5">
    <location>
        <begin position="191"/>
        <end position="251"/>
    </location>
</feature>
<evidence type="ECO:0000256" key="1">
    <source>
        <dbReference type="ARBA" id="ARBA00022443"/>
    </source>
</evidence>
<evidence type="ECO:0000259" key="5">
    <source>
        <dbReference type="PROSITE" id="PS50002"/>
    </source>
</evidence>
<dbReference type="InterPro" id="IPR001452">
    <property type="entry name" value="SH3_domain"/>
</dbReference>
<keyword evidence="7" id="KW-1185">Reference proteome</keyword>
<keyword evidence="4" id="KW-1133">Transmembrane helix</keyword>
<feature type="transmembrane region" description="Helical" evidence="4">
    <location>
        <begin position="117"/>
        <end position="141"/>
    </location>
</feature>
<evidence type="ECO:0000256" key="2">
    <source>
        <dbReference type="PROSITE-ProRule" id="PRU00192"/>
    </source>
</evidence>
<comment type="caution">
    <text evidence="6">The sequence shown here is derived from an EMBL/GenBank/DDBJ whole genome shotgun (WGS) entry which is preliminary data.</text>
</comment>
<organism evidence="6 7">
    <name type="scientific">Coemansia interrupta</name>
    <dbReference type="NCBI Taxonomy" id="1126814"/>
    <lineage>
        <taxon>Eukaryota</taxon>
        <taxon>Fungi</taxon>
        <taxon>Fungi incertae sedis</taxon>
        <taxon>Zoopagomycota</taxon>
        <taxon>Kickxellomycotina</taxon>
        <taxon>Kickxellomycetes</taxon>
        <taxon>Kickxellales</taxon>
        <taxon>Kickxellaceae</taxon>
        <taxon>Coemansia</taxon>
    </lineage>
</organism>
<feature type="compositionally biased region" description="Low complexity" evidence="3">
    <location>
        <begin position="74"/>
        <end position="83"/>
    </location>
</feature>
<keyword evidence="1 2" id="KW-0728">SH3 domain</keyword>
<dbReference type="EMBL" id="JANBUM010000196">
    <property type="protein sequence ID" value="KAJ2781838.1"/>
    <property type="molecule type" value="Genomic_DNA"/>
</dbReference>
<name>A0A9W8LIV8_9FUNG</name>
<evidence type="ECO:0000256" key="4">
    <source>
        <dbReference type="SAM" id="Phobius"/>
    </source>
</evidence>
<evidence type="ECO:0000313" key="6">
    <source>
        <dbReference type="EMBL" id="KAJ2781838.1"/>
    </source>
</evidence>
<reference evidence="6" key="1">
    <citation type="submission" date="2022-07" db="EMBL/GenBank/DDBJ databases">
        <title>Phylogenomic reconstructions and comparative analyses of Kickxellomycotina fungi.</title>
        <authorList>
            <person name="Reynolds N.K."/>
            <person name="Stajich J.E."/>
            <person name="Barry K."/>
            <person name="Grigoriev I.V."/>
            <person name="Crous P."/>
            <person name="Smith M.E."/>
        </authorList>
    </citation>
    <scope>NUCLEOTIDE SEQUENCE</scope>
    <source>
        <strain evidence="6">BCRC 34489</strain>
    </source>
</reference>
<dbReference type="Proteomes" id="UP001140172">
    <property type="component" value="Unassembled WGS sequence"/>
</dbReference>
<accession>A0A9W8LIV8</accession>
<gene>
    <name evidence="6" type="ORF">GGI15_003096</name>
</gene>
<protein>
    <recommendedName>
        <fullName evidence="5">SH3 domain-containing protein</fullName>
    </recommendedName>
</protein>
<dbReference type="InterPro" id="IPR036028">
    <property type="entry name" value="SH3-like_dom_sf"/>
</dbReference>
<feature type="region of interest" description="Disordered" evidence="3">
    <location>
        <begin position="70"/>
        <end position="98"/>
    </location>
</feature>
<feature type="region of interest" description="Disordered" evidence="3">
    <location>
        <begin position="359"/>
        <end position="405"/>
    </location>
</feature>
<evidence type="ECO:0000313" key="7">
    <source>
        <dbReference type="Proteomes" id="UP001140172"/>
    </source>
</evidence>
<dbReference type="PROSITE" id="PS50002">
    <property type="entry name" value="SH3"/>
    <property type="match status" value="1"/>
</dbReference>
<dbReference type="Pfam" id="PF14604">
    <property type="entry name" value="SH3_9"/>
    <property type="match status" value="1"/>
</dbReference>
<dbReference type="AlphaFoldDB" id="A0A9W8LIV8"/>
<dbReference type="SUPFAM" id="SSF50044">
    <property type="entry name" value="SH3-domain"/>
    <property type="match status" value="1"/>
</dbReference>
<feature type="compositionally biased region" description="Polar residues" evidence="3">
    <location>
        <begin position="306"/>
        <end position="325"/>
    </location>
</feature>